<dbReference type="SUPFAM" id="SSF81383">
    <property type="entry name" value="F-box domain"/>
    <property type="match status" value="1"/>
</dbReference>
<proteinExistence type="predicted"/>
<reference evidence="2" key="1">
    <citation type="submission" date="2014-09" db="EMBL/GenBank/DDBJ databases">
        <authorList>
            <person name="Magalhaes I.L.F."/>
            <person name="Oliveira U."/>
            <person name="Santos F.R."/>
            <person name="Vidigal T.H.D.A."/>
            <person name="Brescovit A.D."/>
            <person name="Santos A.J."/>
        </authorList>
    </citation>
    <scope>NUCLEOTIDE SEQUENCE</scope>
    <source>
        <tissue evidence="2">Shoot tissue taken approximately 20 cm above the soil surface</tissue>
    </source>
</reference>
<dbReference type="Gene3D" id="3.80.10.10">
    <property type="entry name" value="Ribonuclease Inhibitor"/>
    <property type="match status" value="1"/>
</dbReference>
<name>A0A0A9DQG4_ARUDO</name>
<dbReference type="PANTHER" id="PTHR32141">
    <property type="match status" value="1"/>
</dbReference>
<organism evidence="2">
    <name type="scientific">Arundo donax</name>
    <name type="common">Giant reed</name>
    <name type="synonym">Donax arundinaceus</name>
    <dbReference type="NCBI Taxonomy" id="35708"/>
    <lineage>
        <taxon>Eukaryota</taxon>
        <taxon>Viridiplantae</taxon>
        <taxon>Streptophyta</taxon>
        <taxon>Embryophyta</taxon>
        <taxon>Tracheophyta</taxon>
        <taxon>Spermatophyta</taxon>
        <taxon>Magnoliopsida</taxon>
        <taxon>Liliopsida</taxon>
        <taxon>Poales</taxon>
        <taxon>Poaceae</taxon>
        <taxon>PACMAD clade</taxon>
        <taxon>Arundinoideae</taxon>
        <taxon>Arundineae</taxon>
        <taxon>Arundo</taxon>
    </lineage>
</organism>
<evidence type="ECO:0000313" key="2">
    <source>
        <dbReference type="EMBL" id="JAD87905.1"/>
    </source>
</evidence>
<dbReference type="SUPFAM" id="SSF52047">
    <property type="entry name" value="RNI-like"/>
    <property type="match status" value="1"/>
</dbReference>
<dbReference type="EMBL" id="GBRH01209990">
    <property type="protein sequence ID" value="JAD87905.1"/>
    <property type="molecule type" value="Transcribed_RNA"/>
</dbReference>
<dbReference type="InterPro" id="IPR055411">
    <property type="entry name" value="LRR_FXL15/At3g58940/PEG3-like"/>
</dbReference>
<dbReference type="InterPro" id="IPR055302">
    <property type="entry name" value="F-box_dom-containing"/>
</dbReference>
<dbReference type="PANTHER" id="PTHR32141:SF179">
    <property type="entry name" value="F-BOX DOMAIN-CONTAINING PROTEIN"/>
    <property type="match status" value="1"/>
</dbReference>
<dbReference type="InterPro" id="IPR006566">
    <property type="entry name" value="FBD"/>
</dbReference>
<sequence length="480" mass="53978">MDTLMSVVADCLPSPAVASSDDAGRDLISFLPDDIDRISSLPDELRKNIVGRLPIRDAVRTSAVSPLWRDIWVSAPLNLDDSDLLRIREDDRVRVISRLLRNHQGPLCSVRLQFSFFEYHKDDLLLWARILASKSVEDLVFLNQPMPVDLDLPSEILRCASLSRLYIGFFRFPNTSGLQRHSGVFPCLKELGLCHTIVETRDFDYMMHCSPGLETLAIVASYSHPDRVCVRSHSQLRCVLLWLSMTDEVIMENVICLQRLLLWKTSTVSGVFPMTVKIAHTPKLRVLGYLDTGVHKLQIGNTTIEVGTQASSSTMVPSVQVLALRVFFGDKKQSKLLPAFLRCFPNIVTLHIESTNAGRPTGKISLTSWLNNSGPLECVERHVKRIFLHGFQGDRAEIAFLKFIAEIAEELKEMVIVVSSKVLDRLDMIEEKLKDIGCAYWASKDARLKASKSKSVFSFQMVSDLGLDDPFDCIFASKNP</sequence>
<dbReference type="InterPro" id="IPR036047">
    <property type="entry name" value="F-box-like_dom_sf"/>
</dbReference>
<dbReference type="Pfam" id="PF00646">
    <property type="entry name" value="F-box"/>
    <property type="match status" value="1"/>
</dbReference>
<protein>
    <recommendedName>
        <fullName evidence="1">F-box domain-containing protein</fullName>
    </recommendedName>
</protein>
<reference evidence="2" key="2">
    <citation type="journal article" date="2015" name="Data Brief">
        <title>Shoot transcriptome of the giant reed, Arundo donax.</title>
        <authorList>
            <person name="Barrero R.A."/>
            <person name="Guerrero F.D."/>
            <person name="Moolhuijzen P."/>
            <person name="Goolsby J.A."/>
            <person name="Tidwell J."/>
            <person name="Bellgard S.E."/>
            <person name="Bellgard M.I."/>
        </authorList>
    </citation>
    <scope>NUCLEOTIDE SEQUENCE</scope>
    <source>
        <tissue evidence="2">Shoot tissue taken approximately 20 cm above the soil surface</tissue>
    </source>
</reference>
<dbReference type="InterPro" id="IPR001810">
    <property type="entry name" value="F-box_dom"/>
</dbReference>
<dbReference type="Pfam" id="PF24758">
    <property type="entry name" value="LRR_At5g56370"/>
    <property type="match status" value="1"/>
</dbReference>
<feature type="domain" description="F-box" evidence="1">
    <location>
        <begin position="35"/>
        <end position="71"/>
    </location>
</feature>
<dbReference type="AlphaFoldDB" id="A0A0A9DQG4"/>
<dbReference type="Pfam" id="PF08387">
    <property type="entry name" value="FBD"/>
    <property type="match status" value="1"/>
</dbReference>
<evidence type="ECO:0000259" key="1">
    <source>
        <dbReference type="PROSITE" id="PS50181"/>
    </source>
</evidence>
<dbReference type="InterPro" id="IPR032675">
    <property type="entry name" value="LRR_dom_sf"/>
</dbReference>
<dbReference type="PROSITE" id="PS50181">
    <property type="entry name" value="FBOX"/>
    <property type="match status" value="1"/>
</dbReference>
<accession>A0A0A9DQG4</accession>